<sequence length="92" mass="10736">MGWACVGLKQSVMICFFWKNTQASWCIAVFFCKSFYIMLITLHVFVGCVPLCRLCSVSCMKFHLNLGLMFILLLFSINIIVFPVAFYYFFFL</sequence>
<dbReference type="EMBL" id="JADFTS010000002">
    <property type="protein sequence ID" value="KAF9622818.1"/>
    <property type="molecule type" value="Genomic_DNA"/>
</dbReference>
<name>A0A835ITJ9_9MAGN</name>
<dbReference type="Proteomes" id="UP000631114">
    <property type="component" value="Unassembled WGS sequence"/>
</dbReference>
<protein>
    <submittedName>
        <fullName evidence="2">Uncharacterized protein</fullName>
    </submittedName>
</protein>
<comment type="caution">
    <text evidence="2">The sequence shown here is derived from an EMBL/GenBank/DDBJ whole genome shotgun (WGS) entry which is preliminary data.</text>
</comment>
<evidence type="ECO:0000313" key="3">
    <source>
        <dbReference type="Proteomes" id="UP000631114"/>
    </source>
</evidence>
<keyword evidence="1" id="KW-1133">Transmembrane helix</keyword>
<gene>
    <name evidence="2" type="ORF">IFM89_034053</name>
</gene>
<evidence type="ECO:0000256" key="1">
    <source>
        <dbReference type="SAM" id="Phobius"/>
    </source>
</evidence>
<feature type="transmembrane region" description="Helical" evidence="1">
    <location>
        <begin position="64"/>
        <end position="90"/>
    </location>
</feature>
<evidence type="ECO:0000313" key="2">
    <source>
        <dbReference type="EMBL" id="KAF9622818.1"/>
    </source>
</evidence>
<feature type="transmembrane region" description="Helical" evidence="1">
    <location>
        <begin position="27"/>
        <end position="52"/>
    </location>
</feature>
<keyword evidence="1" id="KW-0472">Membrane</keyword>
<accession>A0A835ITJ9</accession>
<keyword evidence="1" id="KW-0812">Transmembrane</keyword>
<reference evidence="2 3" key="1">
    <citation type="submission" date="2020-10" db="EMBL/GenBank/DDBJ databases">
        <title>The Coptis chinensis genome and diversification of protoberbering-type alkaloids.</title>
        <authorList>
            <person name="Wang B."/>
            <person name="Shu S."/>
            <person name="Song C."/>
            <person name="Liu Y."/>
        </authorList>
    </citation>
    <scope>NUCLEOTIDE SEQUENCE [LARGE SCALE GENOMIC DNA]</scope>
    <source>
        <strain evidence="2">HL-2020</strain>
        <tissue evidence="2">Leaf</tissue>
    </source>
</reference>
<dbReference type="AlphaFoldDB" id="A0A835ITJ9"/>
<organism evidence="2 3">
    <name type="scientific">Coptis chinensis</name>
    <dbReference type="NCBI Taxonomy" id="261450"/>
    <lineage>
        <taxon>Eukaryota</taxon>
        <taxon>Viridiplantae</taxon>
        <taxon>Streptophyta</taxon>
        <taxon>Embryophyta</taxon>
        <taxon>Tracheophyta</taxon>
        <taxon>Spermatophyta</taxon>
        <taxon>Magnoliopsida</taxon>
        <taxon>Ranunculales</taxon>
        <taxon>Ranunculaceae</taxon>
        <taxon>Coptidoideae</taxon>
        <taxon>Coptis</taxon>
    </lineage>
</organism>
<proteinExistence type="predicted"/>
<keyword evidence="3" id="KW-1185">Reference proteome</keyword>